<feature type="domain" description="PilZ" evidence="1">
    <location>
        <begin position="18"/>
        <end position="117"/>
    </location>
</feature>
<comment type="caution">
    <text evidence="4">The sequence shown here is derived from an EMBL/GenBank/DDBJ whole genome shotgun (WGS) entry which is preliminary data.</text>
</comment>
<dbReference type="SUPFAM" id="SSF141371">
    <property type="entry name" value="PilZ domain-like"/>
    <property type="match status" value="1"/>
</dbReference>
<evidence type="ECO:0000259" key="3">
    <source>
        <dbReference type="Pfam" id="PF25965"/>
    </source>
</evidence>
<feature type="domain" description="ALG44 beta-barrel" evidence="3">
    <location>
        <begin position="299"/>
        <end position="375"/>
    </location>
</feature>
<reference evidence="4 5" key="1">
    <citation type="submission" date="2019-03" db="EMBL/GenBank/DDBJ databases">
        <title>Genomic Encyclopedia of Type Strains, Phase IV (KMG-IV): sequencing the most valuable type-strain genomes for metagenomic binning, comparative biology and taxonomic classification.</title>
        <authorList>
            <person name="Goeker M."/>
        </authorList>
    </citation>
    <scope>NUCLEOTIDE SEQUENCE [LARGE SCALE GENOMIC DNA]</scope>
    <source>
        <strain evidence="4 5">DSM 26377</strain>
    </source>
</reference>
<feature type="domain" description="ALG44 barrel-sandwich hybrid" evidence="2">
    <location>
        <begin position="202"/>
        <end position="295"/>
    </location>
</feature>
<protein>
    <submittedName>
        <fullName evidence="4">Alginate biosynthesis protein Alg44</fullName>
    </submittedName>
</protein>
<dbReference type="InterPro" id="IPR058834">
    <property type="entry name" value="Beta-barrel_ALG44"/>
</dbReference>
<dbReference type="Pfam" id="PF07238">
    <property type="entry name" value="PilZ"/>
    <property type="match status" value="1"/>
</dbReference>
<dbReference type="Pfam" id="PF25964">
    <property type="entry name" value="BSH_ALG44"/>
    <property type="match status" value="1"/>
</dbReference>
<accession>A0A4R7NQT1</accession>
<dbReference type="Pfam" id="PF25965">
    <property type="entry name" value="Beta-barrel_ALG44"/>
    <property type="match status" value="1"/>
</dbReference>
<dbReference type="AlphaFoldDB" id="A0A4R7NQT1"/>
<gene>
    <name evidence="4" type="ORF">DFR24_4730</name>
</gene>
<dbReference type="GO" id="GO:0035438">
    <property type="term" value="F:cyclic-di-GMP binding"/>
    <property type="evidence" value="ECO:0007669"/>
    <property type="project" value="InterPro"/>
</dbReference>
<dbReference type="OrthoDB" id="5912905at2"/>
<organism evidence="4 5">
    <name type="scientific">Panacagrimonas perspica</name>
    <dbReference type="NCBI Taxonomy" id="381431"/>
    <lineage>
        <taxon>Bacteria</taxon>
        <taxon>Pseudomonadati</taxon>
        <taxon>Pseudomonadota</taxon>
        <taxon>Gammaproteobacteria</taxon>
        <taxon>Nevskiales</taxon>
        <taxon>Nevskiaceae</taxon>
        <taxon>Panacagrimonas</taxon>
    </lineage>
</organism>
<sequence>MNSRTVTAANLVHESETQRQHVRAKVPGLLEVALPGGVRNFRLCDLSGGGLAFEPKGHPFQVGDHHAGRIHLKLETISVTVPVRFDVRSVNAADGRVGVRFEQLDPTAMSTLRRVIAGFLGGELIGAGELMHTLSRNNFTQPRSPKEAVQHRGFASKARAFAQTSLILVIGAGALLYTGHRVTEKLFGANSSAARVSGPRFQVEMPRDGVFRSLVPEDGIVKKGSPIGSFETSMFGLVNMQALEAQLTPEEVAQLLGREIKGTVTSPCDCRVTATYAADGQFVGKGQQIADLAPLEFEPYVVARFGFREAEQLLPGTPVKLRINGDPLARTGHVTQLRHDGDPDALSQDVVVMIKPEEPLSMDLMSRPAEVSAAGNSWLSAEGLTPFSSARAEAKP</sequence>
<dbReference type="Gene3D" id="2.40.10.220">
    <property type="entry name" value="predicted glycosyltransferase like domains"/>
    <property type="match status" value="1"/>
</dbReference>
<evidence type="ECO:0000313" key="5">
    <source>
        <dbReference type="Proteomes" id="UP000295341"/>
    </source>
</evidence>
<dbReference type="InterPro" id="IPR058835">
    <property type="entry name" value="BSH_ALG44"/>
</dbReference>
<dbReference type="RefSeq" id="WP_133883883.1">
    <property type="nucleotide sequence ID" value="NZ_MWIN01000025.1"/>
</dbReference>
<proteinExistence type="predicted"/>
<name>A0A4R7NQT1_9GAMM</name>
<evidence type="ECO:0000259" key="2">
    <source>
        <dbReference type="Pfam" id="PF25964"/>
    </source>
</evidence>
<evidence type="ECO:0000259" key="1">
    <source>
        <dbReference type="Pfam" id="PF07238"/>
    </source>
</evidence>
<dbReference type="EMBL" id="SOBT01000013">
    <property type="protein sequence ID" value="TDU23207.1"/>
    <property type="molecule type" value="Genomic_DNA"/>
</dbReference>
<keyword evidence="5" id="KW-1185">Reference proteome</keyword>
<dbReference type="InterPro" id="IPR009875">
    <property type="entry name" value="PilZ_domain"/>
</dbReference>
<dbReference type="Proteomes" id="UP000295341">
    <property type="component" value="Unassembled WGS sequence"/>
</dbReference>
<evidence type="ECO:0000313" key="4">
    <source>
        <dbReference type="EMBL" id="TDU23207.1"/>
    </source>
</evidence>